<sequence length="199" mass="23085">MVHKLEPRVTQHLPTRLQNPFLHLRVQHSQPCRCHQPNLRLPPTNPRDPPFREFHQLRYRPARPNRILRKRRQPRVNAHRGQTLLPEMQRPARPVLKHVHAGACAAAVDDYPVPETTFRVGERTVGEEEEEREPQNKEEDGREGTRWRGLRVASEEVGGACFDRIHFVVAIRTGTSTGRRTAHQRSDGRKEPEVMLSPE</sequence>
<feature type="region of interest" description="Disordered" evidence="1">
    <location>
        <begin position="176"/>
        <end position="199"/>
    </location>
</feature>
<gene>
    <name evidence="2" type="ORF">V8G54_016950</name>
</gene>
<proteinExistence type="predicted"/>
<feature type="compositionally biased region" description="Basic and acidic residues" evidence="1">
    <location>
        <begin position="184"/>
        <end position="193"/>
    </location>
</feature>
<evidence type="ECO:0000256" key="1">
    <source>
        <dbReference type="SAM" id="MobiDB-lite"/>
    </source>
</evidence>
<feature type="region of interest" description="Disordered" evidence="1">
    <location>
        <begin position="121"/>
        <end position="147"/>
    </location>
</feature>
<dbReference type="Proteomes" id="UP001374535">
    <property type="component" value="Chromosome 5"/>
</dbReference>
<feature type="compositionally biased region" description="Basic and acidic residues" evidence="1">
    <location>
        <begin position="133"/>
        <end position="146"/>
    </location>
</feature>
<evidence type="ECO:0000313" key="3">
    <source>
        <dbReference type="Proteomes" id="UP001374535"/>
    </source>
</evidence>
<dbReference type="EMBL" id="CP144696">
    <property type="protein sequence ID" value="WVZ12420.1"/>
    <property type="molecule type" value="Genomic_DNA"/>
</dbReference>
<protein>
    <submittedName>
        <fullName evidence="2">Uncharacterized protein</fullName>
    </submittedName>
</protein>
<dbReference type="AlphaFoldDB" id="A0AAQ3NL27"/>
<accession>A0AAQ3NL27</accession>
<evidence type="ECO:0000313" key="2">
    <source>
        <dbReference type="EMBL" id="WVZ12420.1"/>
    </source>
</evidence>
<organism evidence="2 3">
    <name type="scientific">Vigna mungo</name>
    <name type="common">Black gram</name>
    <name type="synonym">Phaseolus mungo</name>
    <dbReference type="NCBI Taxonomy" id="3915"/>
    <lineage>
        <taxon>Eukaryota</taxon>
        <taxon>Viridiplantae</taxon>
        <taxon>Streptophyta</taxon>
        <taxon>Embryophyta</taxon>
        <taxon>Tracheophyta</taxon>
        <taxon>Spermatophyta</taxon>
        <taxon>Magnoliopsida</taxon>
        <taxon>eudicotyledons</taxon>
        <taxon>Gunneridae</taxon>
        <taxon>Pentapetalae</taxon>
        <taxon>rosids</taxon>
        <taxon>fabids</taxon>
        <taxon>Fabales</taxon>
        <taxon>Fabaceae</taxon>
        <taxon>Papilionoideae</taxon>
        <taxon>50 kb inversion clade</taxon>
        <taxon>NPAAA clade</taxon>
        <taxon>indigoferoid/millettioid clade</taxon>
        <taxon>Phaseoleae</taxon>
        <taxon>Vigna</taxon>
    </lineage>
</organism>
<keyword evidence="3" id="KW-1185">Reference proteome</keyword>
<name>A0AAQ3NL27_VIGMU</name>
<reference evidence="2 3" key="1">
    <citation type="journal article" date="2023" name="Life. Sci Alliance">
        <title>Evolutionary insights into 3D genome organization and epigenetic landscape of Vigna mungo.</title>
        <authorList>
            <person name="Junaid A."/>
            <person name="Singh B."/>
            <person name="Bhatia S."/>
        </authorList>
    </citation>
    <scope>NUCLEOTIDE SEQUENCE [LARGE SCALE GENOMIC DNA]</scope>
    <source>
        <strain evidence="2">Urdbean</strain>
    </source>
</reference>